<organism evidence="2 3">
    <name type="scientific">Prorocentrum cordatum</name>
    <dbReference type="NCBI Taxonomy" id="2364126"/>
    <lineage>
        <taxon>Eukaryota</taxon>
        <taxon>Sar</taxon>
        <taxon>Alveolata</taxon>
        <taxon>Dinophyceae</taxon>
        <taxon>Prorocentrales</taxon>
        <taxon>Prorocentraceae</taxon>
        <taxon>Prorocentrum</taxon>
    </lineage>
</organism>
<proteinExistence type="predicted"/>
<name>A0ABN9RG82_9DINO</name>
<accession>A0ABN9RG82</accession>
<evidence type="ECO:0000256" key="1">
    <source>
        <dbReference type="SAM" id="MobiDB-lite"/>
    </source>
</evidence>
<dbReference type="Proteomes" id="UP001189429">
    <property type="component" value="Unassembled WGS sequence"/>
</dbReference>
<evidence type="ECO:0000313" key="3">
    <source>
        <dbReference type="Proteomes" id="UP001189429"/>
    </source>
</evidence>
<dbReference type="EMBL" id="CAUYUJ010006469">
    <property type="protein sequence ID" value="CAK0817455.1"/>
    <property type="molecule type" value="Genomic_DNA"/>
</dbReference>
<gene>
    <name evidence="2" type="ORF">PCOR1329_LOCUS20080</name>
</gene>
<keyword evidence="3" id="KW-1185">Reference proteome</keyword>
<feature type="region of interest" description="Disordered" evidence="1">
    <location>
        <begin position="74"/>
        <end position="106"/>
    </location>
</feature>
<feature type="region of interest" description="Disordered" evidence="1">
    <location>
        <begin position="1"/>
        <end position="20"/>
    </location>
</feature>
<comment type="caution">
    <text evidence="2">The sequence shown here is derived from an EMBL/GenBank/DDBJ whole genome shotgun (WGS) entry which is preliminary data.</text>
</comment>
<protein>
    <submittedName>
        <fullName evidence="2">Uncharacterized protein</fullName>
    </submittedName>
</protein>
<evidence type="ECO:0000313" key="2">
    <source>
        <dbReference type="EMBL" id="CAK0817455.1"/>
    </source>
</evidence>
<reference evidence="2" key="1">
    <citation type="submission" date="2023-10" db="EMBL/GenBank/DDBJ databases">
        <authorList>
            <person name="Chen Y."/>
            <person name="Shah S."/>
            <person name="Dougan E. K."/>
            <person name="Thang M."/>
            <person name="Chan C."/>
        </authorList>
    </citation>
    <scope>NUCLEOTIDE SEQUENCE [LARGE SCALE GENOMIC DNA]</scope>
</reference>
<sequence>MAASLSIASSLCRPPAAGSSLVDHVRKVSIGLETMGPLTAPHVGIIAAAQAICEADDGLEGELAALVEAASAEGDEAGGAQGDGAKGRKRKSSGAAPSRASRAKCA</sequence>